<comment type="pathway">
    <text evidence="2">Organic acid metabolism; glycolate biosynthesis; glycolate from 2-phosphoglycolate: step 1/1.</text>
</comment>
<dbReference type="AlphaFoldDB" id="A0A3N0BRK2"/>
<dbReference type="GO" id="GO:0008967">
    <property type="term" value="F:phosphoglycolate phosphatase activity"/>
    <property type="evidence" value="ECO:0007669"/>
    <property type="project" value="UniProtKB-EC"/>
</dbReference>
<dbReference type="Proteomes" id="UP000274046">
    <property type="component" value="Unassembled WGS sequence"/>
</dbReference>
<dbReference type="RefSeq" id="WP_123206541.1">
    <property type="nucleotide sequence ID" value="NZ_RBEE01000034.1"/>
</dbReference>
<protein>
    <recommendedName>
        <fullName evidence="4">phosphoglycolate phosphatase</fullName>
        <ecNumber evidence="4">3.1.3.18</ecNumber>
    </recommendedName>
</protein>
<dbReference type="SFLD" id="SFLDS00003">
    <property type="entry name" value="Haloacid_Dehalogenase"/>
    <property type="match status" value="1"/>
</dbReference>
<reference evidence="5 6" key="1">
    <citation type="submission" date="2018-10" db="EMBL/GenBank/DDBJ databases">
        <title>Genome sequencing of Pedobacter jejuensis TNB23.</title>
        <authorList>
            <person name="Cho Y.-J."/>
            <person name="Cho A."/>
            <person name="Kim O.-S."/>
        </authorList>
    </citation>
    <scope>NUCLEOTIDE SEQUENCE [LARGE SCALE GENOMIC DNA]</scope>
    <source>
        <strain evidence="5 6">TNB23</strain>
    </source>
</reference>
<dbReference type="InterPro" id="IPR023214">
    <property type="entry name" value="HAD_sf"/>
</dbReference>
<keyword evidence="6" id="KW-1185">Reference proteome</keyword>
<dbReference type="GO" id="GO:0006281">
    <property type="term" value="P:DNA repair"/>
    <property type="evidence" value="ECO:0007669"/>
    <property type="project" value="TreeGrafter"/>
</dbReference>
<dbReference type="InterPro" id="IPR036412">
    <property type="entry name" value="HAD-like_sf"/>
</dbReference>
<dbReference type="Gene3D" id="1.10.150.240">
    <property type="entry name" value="Putative phosphatase, domain 2"/>
    <property type="match status" value="1"/>
</dbReference>
<dbReference type="SFLD" id="SFLDG01129">
    <property type="entry name" value="C1.5:_HAD__Beta-PGM__Phosphata"/>
    <property type="match status" value="1"/>
</dbReference>
<dbReference type="InterPro" id="IPR041492">
    <property type="entry name" value="HAD_2"/>
</dbReference>
<proteinExistence type="inferred from homology"/>
<dbReference type="PANTHER" id="PTHR43434:SF1">
    <property type="entry name" value="PHOSPHOGLYCOLATE PHOSPHATASE"/>
    <property type="match status" value="1"/>
</dbReference>
<comment type="caution">
    <text evidence="5">The sequence shown here is derived from an EMBL/GenBank/DDBJ whole genome shotgun (WGS) entry which is preliminary data.</text>
</comment>
<evidence type="ECO:0000256" key="3">
    <source>
        <dbReference type="ARBA" id="ARBA00006171"/>
    </source>
</evidence>
<evidence type="ECO:0000256" key="1">
    <source>
        <dbReference type="ARBA" id="ARBA00000830"/>
    </source>
</evidence>
<organism evidence="5 6">
    <name type="scientific">Pedobacter jejuensis</name>
    <dbReference type="NCBI Taxonomy" id="1268550"/>
    <lineage>
        <taxon>Bacteria</taxon>
        <taxon>Pseudomonadati</taxon>
        <taxon>Bacteroidota</taxon>
        <taxon>Sphingobacteriia</taxon>
        <taxon>Sphingobacteriales</taxon>
        <taxon>Sphingobacteriaceae</taxon>
        <taxon>Pedobacter</taxon>
    </lineage>
</organism>
<gene>
    <name evidence="5" type="ORF">D7004_14315</name>
</gene>
<dbReference type="GO" id="GO:0005829">
    <property type="term" value="C:cytosol"/>
    <property type="evidence" value="ECO:0007669"/>
    <property type="project" value="TreeGrafter"/>
</dbReference>
<dbReference type="InterPro" id="IPR023198">
    <property type="entry name" value="PGP-like_dom2"/>
</dbReference>
<evidence type="ECO:0000313" key="6">
    <source>
        <dbReference type="Proteomes" id="UP000274046"/>
    </source>
</evidence>
<sequence>MTKIKLVIFDLDGTLANTLPLCITAFRKSIEPLINRSLSDEEIISTFGPSEEGTIMALAPMRYEEGVSNYLKFYKKLHAMCPVTFDGIEGLLVTLKEKSVIVAMVTGKGLHSTNISLEQFGIAKYFQAIETGISTGPRKAEGMNSILDLFKHIPKQEVIYVGDAPSDINASREVGIRVVAAAWAETAEPEKLKKLYPDMLFEDVSAFNNWLTLNI</sequence>
<keyword evidence="5" id="KW-0378">Hydrolase</keyword>
<evidence type="ECO:0000313" key="5">
    <source>
        <dbReference type="EMBL" id="RNL51688.1"/>
    </source>
</evidence>
<accession>A0A3N0BRK2</accession>
<dbReference type="OrthoDB" id="9807630at2"/>
<comment type="catalytic activity">
    <reaction evidence="1">
        <text>2-phosphoglycolate + H2O = glycolate + phosphate</text>
        <dbReference type="Rhea" id="RHEA:14369"/>
        <dbReference type="ChEBI" id="CHEBI:15377"/>
        <dbReference type="ChEBI" id="CHEBI:29805"/>
        <dbReference type="ChEBI" id="CHEBI:43474"/>
        <dbReference type="ChEBI" id="CHEBI:58033"/>
        <dbReference type="EC" id="3.1.3.18"/>
    </reaction>
</comment>
<dbReference type="PANTHER" id="PTHR43434">
    <property type="entry name" value="PHOSPHOGLYCOLATE PHOSPHATASE"/>
    <property type="match status" value="1"/>
</dbReference>
<name>A0A3N0BRK2_9SPHI</name>
<dbReference type="EC" id="3.1.3.18" evidence="4"/>
<dbReference type="Pfam" id="PF13419">
    <property type="entry name" value="HAD_2"/>
    <property type="match status" value="1"/>
</dbReference>
<dbReference type="Gene3D" id="3.40.50.1000">
    <property type="entry name" value="HAD superfamily/HAD-like"/>
    <property type="match status" value="1"/>
</dbReference>
<dbReference type="InterPro" id="IPR050155">
    <property type="entry name" value="HAD-like_hydrolase_sf"/>
</dbReference>
<evidence type="ECO:0000256" key="2">
    <source>
        <dbReference type="ARBA" id="ARBA00004818"/>
    </source>
</evidence>
<comment type="similarity">
    <text evidence="3">Belongs to the HAD-like hydrolase superfamily. CbbY/CbbZ/Gph/YieH family.</text>
</comment>
<evidence type="ECO:0000256" key="4">
    <source>
        <dbReference type="ARBA" id="ARBA00013078"/>
    </source>
</evidence>
<dbReference type="EMBL" id="RBEE01000034">
    <property type="protein sequence ID" value="RNL51688.1"/>
    <property type="molecule type" value="Genomic_DNA"/>
</dbReference>
<dbReference type="SUPFAM" id="SSF56784">
    <property type="entry name" value="HAD-like"/>
    <property type="match status" value="1"/>
</dbReference>